<feature type="transmembrane region" description="Helical" evidence="1">
    <location>
        <begin position="15"/>
        <end position="39"/>
    </location>
</feature>
<dbReference type="EMBL" id="KZ679128">
    <property type="protein sequence ID" value="PTB79605.1"/>
    <property type="molecule type" value="Genomic_DNA"/>
</dbReference>
<keyword evidence="3" id="KW-1185">Reference proteome</keyword>
<gene>
    <name evidence="2" type="ORF">M440DRAFT_1398894</name>
</gene>
<dbReference type="Proteomes" id="UP000240760">
    <property type="component" value="Unassembled WGS sequence"/>
</dbReference>
<feature type="non-terminal residue" evidence="2">
    <location>
        <position position="1"/>
    </location>
</feature>
<proteinExistence type="predicted"/>
<protein>
    <submittedName>
        <fullName evidence="2">Uncharacterized protein</fullName>
    </submittedName>
</protein>
<accession>A0A2T4CDI3</accession>
<dbReference type="AlphaFoldDB" id="A0A2T4CDI3"/>
<evidence type="ECO:0000256" key="1">
    <source>
        <dbReference type="SAM" id="Phobius"/>
    </source>
</evidence>
<reference evidence="2 3" key="1">
    <citation type="submission" date="2016-07" db="EMBL/GenBank/DDBJ databases">
        <title>Multiple horizontal gene transfer events from other fungi enriched the ability of initially mycotrophic Trichoderma (Ascomycota) to feed on dead plant biomass.</title>
        <authorList>
            <consortium name="DOE Joint Genome Institute"/>
            <person name="Aerts A."/>
            <person name="Atanasova L."/>
            <person name="Chenthamara K."/>
            <person name="Zhang J."/>
            <person name="Grujic M."/>
            <person name="Henrissat B."/>
            <person name="Kuo A."/>
            <person name="Salamov A."/>
            <person name="Lipzen A."/>
            <person name="Labutti K."/>
            <person name="Barry K."/>
            <person name="Miao Y."/>
            <person name="Rahimi M.J."/>
            <person name="Shen Q."/>
            <person name="Grigoriev I.V."/>
            <person name="Kubicek C.P."/>
            <person name="Druzhinina I.S."/>
        </authorList>
    </citation>
    <scope>NUCLEOTIDE SEQUENCE [LARGE SCALE GENOMIC DNA]</scope>
    <source>
        <strain evidence="2 3">ATCC 18648</strain>
    </source>
</reference>
<keyword evidence="1" id="KW-0812">Transmembrane</keyword>
<sequence length="57" mass="6362">MGWDGMMVMGVVDDWFSPCGCMRTGLIWLCALLFLGWFYEGAGRGREAVSEDVGLRL</sequence>
<name>A0A2T4CDI3_TRILO</name>
<organism evidence="2 3">
    <name type="scientific">Trichoderma longibrachiatum ATCC 18648</name>
    <dbReference type="NCBI Taxonomy" id="983965"/>
    <lineage>
        <taxon>Eukaryota</taxon>
        <taxon>Fungi</taxon>
        <taxon>Dikarya</taxon>
        <taxon>Ascomycota</taxon>
        <taxon>Pezizomycotina</taxon>
        <taxon>Sordariomycetes</taxon>
        <taxon>Hypocreomycetidae</taxon>
        <taxon>Hypocreales</taxon>
        <taxon>Hypocreaceae</taxon>
        <taxon>Trichoderma</taxon>
    </lineage>
</organism>
<evidence type="ECO:0000313" key="3">
    <source>
        <dbReference type="Proteomes" id="UP000240760"/>
    </source>
</evidence>
<keyword evidence="1" id="KW-0472">Membrane</keyword>
<keyword evidence="1" id="KW-1133">Transmembrane helix</keyword>
<evidence type="ECO:0000313" key="2">
    <source>
        <dbReference type="EMBL" id="PTB79605.1"/>
    </source>
</evidence>